<dbReference type="PANTHER" id="PTHR30035">
    <property type="entry name" value="LIPOPROTEIN VACJ-RELATED"/>
    <property type="match status" value="1"/>
</dbReference>
<dbReference type="AlphaFoldDB" id="A0A370GEM2"/>
<dbReference type="GO" id="GO:0016020">
    <property type="term" value="C:membrane"/>
    <property type="evidence" value="ECO:0007669"/>
    <property type="project" value="InterPro"/>
</dbReference>
<dbReference type="GO" id="GO:0120010">
    <property type="term" value="P:intermembrane phospholipid transfer"/>
    <property type="evidence" value="ECO:0007669"/>
    <property type="project" value="TreeGrafter"/>
</dbReference>
<accession>A0A370GEM2</accession>
<dbReference type="InterPro" id="IPR007428">
    <property type="entry name" value="MlaA"/>
</dbReference>
<reference evidence="5 6" key="1">
    <citation type="submission" date="2018-07" db="EMBL/GenBank/DDBJ databases">
        <title>Genomic Encyclopedia of Type Strains, Phase IV (KMG-IV): sequencing the most valuable type-strain genomes for metagenomic binning, comparative biology and taxonomic classification.</title>
        <authorList>
            <person name="Goeker M."/>
        </authorList>
    </citation>
    <scope>NUCLEOTIDE SEQUENCE [LARGE SCALE GENOMIC DNA]</scope>
    <source>
        <strain evidence="5 6">DSM 16500</strain>
    </source>
</reference>
<feature type="signal peptide" evidence="4">
    <location>
        <begin position="1"/>
        <end position="26"/>
    </location>
</feature>
<dbReference type="EMBL" id="QQAX01000018">
    <property type="protein sequence ID" value="RDI41710.1"/>
    <property type="molecule type" value="Genomic_DNA"/>
</dbReference>
<dbReference type="RefSeq" id="WP_114834879.1">
    <property type="nucleotide sequence ID" value="NZ_LR699114.1"/>
</dbReference>
<keyword evidence="5" id="KW-0449">Lipoprotein</keyword>
<sequence>MNDKKQKRSKLLAPALMIAIISGVHCSPGYAETVVNPDTSVNSSDSSASADTATTTANNKDPLERFNRVMFTFNDKLDQFILKPVATVYNKIMPKPLNKGIHNFFNNIGELPTIANDVLQLNFYQASNDFWRFGVNTTVGILGFFDVASRINLKYYSNDFGLTLAAWGYKSSNYLVLPFFGPSTIRDGIGLPVDYFAFSVYPYIEPDSTRYAVYALGAVDRRAQLLKFESVMEEAALDKYVFVRNAYLQRRSYQIEQNKQRGYQYQADQQEETPLITSAAAVSPMADVESQADTSTQKAGSTPKTGSEQEAESIAQ</sequence>
<evidence type="ECO:0000313" key="6">
    <source>
        <dbReference type="Proteomes" id="UP000254720"/>
    </source>
</evidence>
<comment type="caution">
    <text evidence="5">The sequence shown here is derived from an EMBL/GenBank/DDBJ whole genome shotgun (WGS) entry which is preliminary data.</text>
</comment>
<dbReference type="OrthoDB" id="9785326at2"/>
<name>A0A370GEM2_9COXI</name>
<gene>
    <name evidence="5" type="ORF">C8D86_11833</name>
</gene>
<feature type="chain" id="PRO_5016663411" evidence="4">
    <location>
        <begin position="27"/>
        <end position="316"/>
    </location>
</feature>
<evidence type="ECO:0000256" key="2">
    <source>
        <dbReference type="ARBA" id="ARBA00022729"/>
    </source>
</evidence>
<keyword evidence="2 4" id="KW-0732">Signal</keyword>
<evidence type="ECO:0000256" key="1">
    <source>
        <dbReference type="ARBA" id="ARBA00010634"/>
    </source>
</evidence>
<evidence type="ECO:0000313" key="5">
    <source>
        <dbReference type="EMBL" id="RDI41710.1"/>
    </source>
</evidence>
<proteinExistence type="inferred from homology"/>
<dbReference type="Pfam" id="PF04333">
    <property type="entry name" value="MlaA"/>
    <property type="match status" value="1"/>
</dbReference>
<keyword evidence="6" id="KW-1185">Reference proteome</keyword>
<feature type="region of interest" description="Disordered" evidence="3">
    <location>
        <begin position="280"/>
        <end position="316"/>
    </location>
</feature>
<dbReference type="Proteomes" id="UP000254720">
    <property type="component" value="Unassembled WGS sequence"/>
</dbReference>
<protein>
    <submittedName>
        <fullName evidence="5">Phospholipid-binding lipoprotein MlaA</fullName>
    </submittedName>
</protein>
<evidence type="ECO:0000256" key="4">
    <source>
        <dbReference type="SAM" id="SignalP"/>
    </source>
</evidence>
<dbReference type="PANTHER" id="PTHR30035:SF3">
    <property type="entry name" value="INTERMEMBRANE PHOSPHOLIPID TRANSPORT SYSTEM LIPOPROTEIN MLAA"/>
    <property type="match status" value="1"/>
</dbReference>
<feature type="region of interest" description="Disordered" evidence="3">
    <location>
        <begin position="37"/>
        <end position="58"/>
    </location>
</feature>
<evidence type="ECO:0000256" key="3">
    <source>
        <dbReference type="SAM" id="MobiDB-lite"/>
    </source>
</evidence>
<dbReference type="PRINTS" id="PR01805">
    <property type="entry name" value="VACJLIPOPROT"/>
</dbReference>
<comment type="similarity">
    <text evidence="1">Belongs to the MlaA family.</text>
</comment>
<organism evidence="5 6">
    <name type="scientific">Aquicella lusitana</name>
    <dbReference type="NCBI Taxonomy" id="254246"/>
    <lineage>
        <taxon>Bacteria</taxon>
        <taxon>Pseudomonadati</taxon>
        <taxon>Pseudomonadota</taxon>
        <taxon>Gammaproteobacteria</taxon>
        <taxon>Legionellales</taxon>
        <taxon>Coxiellaceae</taxon>
        <taxon>Aquicella</taxon>
    </lineage>
</organism>
<feature type="compositionally biased region" description="Polar residues" evidence="3">
    <location>
        <begin position="291"/>
        <end position="308"/>
    </location>
</feature>